<organism evidence="2 3">
    <name type="scientific">Wolfiporia cocos (strain MD-104)</name>
    <name type="common">Brown rot fungus</name>
    <dbReference type="NCBI Taxonomy" id="742152"/>
    <lineage>
        <taxon>Eukaryota</taxon>
        <taxon>Fungi</taxon>
        <taxon>Dikarya</taxon>
        <taxon>Basidiomycota</taxon>
        <taxon>Agaricomycotina</taxon>
        <taxon>Agaricomycetes</taxon>
        <taxon>Polyporales</taxon>
        <taxon>Phaeolaceae</taxon>
        <taxon>Wolfiporia</taxon>
    </lineage>
</organism>
<dbReference type="EMBL" id="KB467998">
    <property type="protein sequence ID" value="PCH39476.1"/>
    <property type="molecule type" value="Genomic_DNA"/>
</dbReference>
<evidence type="ECO:0000256" key="1">
    <source>
        <dbReference type="SAM" id="MobiDB-lite"/>
    </source>
</evidence>
<feature type="compositionally biased region" description="Basic and acidic residues" evidence="1">
    <location>
        <begin position="1"/>
        <end position="14"/>
    </location>
</feature>
<name>A0A2H3JBB2_WOLCO</name>
<evidence type="ECO:0000313" key="2">
    <source>
        <dbReference type="EMBL" id="PCH39476.1"/>
    </source>
</evidence>
<feature type="region of interest" description="Disordered" evidence="1">
    <location>
        <begin position="1"/>
        <end position="25"/>
    </location>
</feature>
<keyword evidence="3" id="KW-1185">Reference proteome</keyword>
<dbReference type="Proteomes" id="UP000218811">
    <property type="component" value="Unassembled WGS sequence"/>
</dbReference>
<proteinExistence type="predicted"/>
<dbReference type="AlphaFoldDB" id="A0A2H3JBB2"/>
<protein>
    <submittedName>
        <fullName evidence="2">Uncharacterized protein</fullName>
    </submittedName>
</protein>
<accession>A0A2H3JBB2</accession>
<reference evidence="2 3" key="1">
    <citation type="journal article" date="2012" name="Science">
        <title>The Paleozoic origin of enzymatic lignin decomposition reconstructed from 31 fungal genomes.</title>
        <authorList>
            <person name="Floudas D."/>
            <person name="Binder M."/>
            <person name="Riley R."/>
            <person name="Barry K."/>
            <person name="Blanchette R.A."/>
            <person name="Henrissat B."/>
            <person name="Martinez A.T."/>
            <person name="Otillar R."/>
            <person name="Spatafora J.W."/>
            <person name="Yadav J.S."/>
            <person name="Aerts A."/>
            <person name="Benoit I."/>
            <person name="Boyd A."/>
            <person name="Carlson A."/>
            <person name="Copeland A."/>
            <person name="Coutinho P.M."/>
            <person name="de Vries R.P."/>
            <person name="Ferreira P."/>
            <person name="Findley K."/>
            <person name="Foster B."/>
            <person name="Gaskell J."/>
            <person name="Glotzer D."/>
            <person name="Gorecki P."/>
            <person name="Heitman J."/>
            <person name="Hesse C."/>
            <person name="Hori C."/>
            <person name="Igarashi K."/>
            <person name="Jurgens J.A."/>
            <person name="Kallen N."/>
            <person name="Kersten P."/>
            <person name="Kohler A."/>
            <person name="Kuees U."/>
            <person name="Kumar T.K.A."/>
            <person name="Kuo A."/>
            <person name="LaButti K."/>
            <person name="Larrondo L.F."/>
            <person name="Lindquist E."/>
            <person name="Ling A."/>
            <person name="Lombard V."/>
            <person name="Lucas S."/>
            <person name="Lundell T."/>
            <person name="Martin R."/>
            <person name="McLaughlin D.J."/>
            <person name="Morgenstern I."/>
            <person name="Morin E."/>
            <person name="Murat C."/>
            <person name="Nagy L.G."/>
            <person name="Nolan M."/>
            <person name="Ohm R.A."/>
            <person name="Patyshakuliyeva A."/>
            <person name="Rokas A."/>
            <person name="Ruiz-Duenas F.J."/>
            <person name="Sabat G."/>
            <person name="Salamov A."/>
            <person name="Samejima M."/>
            <person name="Schmutz J."/>
            <person name="Slot J.C."/>
            <person name="St John F."/>
            <person name="Stenlid J."/>
            <person name="Sun H."/>
            <person name="Sun S."/>
            <person name="Syed K."/>
            <person name="Tsang A."/>
            <person name="Wiebenga A."/>
            <person name="Young D."/>
            <person name="Pisabarro A."/>
            <person name="Eastwood D.C."/>
            <person name="Martin F."/>
            <person name="Cullen D."/>
            <person name="Grigoriev I.V."/>
            <person name="Hibbett D.S."/>
        </authorList>
    </citation>
    <scope>NUCLEOTIDE SEQUENCE [LARGE SCALE GENOMIC DNA]</scope>
    <source>
        <strain evidence="2 3">MD-104</strain>
    </source>
</reference>
<gene>
    <name evidence="2" type="ORF">WOLCODRAFT_159039</name>
</gene>
<sequence>MRLEGIRSFPHEPKPASPESSVPSPQVLRSLRRCIPDSSPLTAPRFLHFPAFLPGLRTNKNLTTTEVPYRAGPAKFFLDAFRVLFRLERRLGEASRGTVVG</sequence>
<evidence type="ECO:0000313" key="3">
    <source>
        <dbReference type="Proteomes" id="UP000218811"/>
    </source>
</evidence>